<keyword evidence="1" id="KW-0853">WD repeat</keyword>
<dbReference type="Gene3D" id="2.130.10.10">
    <property type="entry name" value="YVTN repeat-like/Quinoprotein amine dehydrogenase"/>
    <property type="match status" value="1"/>
</dbReference>
<evidence type="ECO:0000256" key="1">
    <source>
        <dbReference type="PROSITE-ProRule" id="PRU00221"/>
    </source>
</evidence>
<sequence length="150" mass="16696">SPNGRFSAWGLNTGRIYIWDGDNDIGEVLEGHNSSVRWMSFSSDNETLLSGSTDIWRPKNTVIKWDPETNLLTELENKPDHIPALAISPDSKSLLCGLNDGRIWTFDLNSGIWSKAFTGHTNTVTEVVFSPNGQEFASVSDDKTVKIWNP</sequence>
<feature type="repeat" description="WD" evidence="1">
    <location>
        <begin position="29"/>
        <end position="54"/>
    </location>
</feature>
<reference evidence="2" key="1">
    <citation type="journal article" date="2020" name="Stud. Mycol.">
        <title>101 Dothideomycetes genomes: a test case for predicting lifestyles and emergence of pathogens.</title>
        <authorList>
            <person name="Haridas S."/>
            <person name="Albert R."/>
            <person name="Binder M."/>
            <person name="Bloem J."/>
            <person name="Labutti K."/>
            <person name="Salamov A."/>
            <person name="Andreopoulos B."/>
            <person name="Baker S."/>
            <person name="Barry K."/>
            <person name="Bills G."/>
            <person name="Bluhm B."/>
            <person name="Cannon C."/>
            <person name="Castanera R."/>
            <person name="Culley D."/>
            <person name="Daum C."/>
            <person name="Ezra D."/>
            <person name="Gonzalez J."/>
            <person name="Henrissat B."/>
            <person name="Kuo A."/>
            <person name="Liang C."/>
            <person name="Lipzen A."/>
            <person name="Lutzoni F."/>
            <person name="Magnuson J."/>
            <person name="Mondo S."/>
            <person name="Nolan M."/>
            <person name="Ohm R."/>
            <person name="Pangilinan J."/>
            <person name="Park H.-J."/>
            <person name="Ramirez L."/>
            <person name="Alfaro M."/>
            <person name="Sun H."/>
            <person name="Tritt A."/>
            <person name="Yoshinaga Y."/>
            <person name="Zwiers L.-H."/>
            <person name="Turgeon B."/>
            <person name="Goodwin S."/>
            <person name="Spatafora J."/>
            <person name="Crous P."/>
            <person name="Grigoriev I."/>
        </authorList>
    </citation>
    <scope>NUCLEOTIDE SEQUENCE</scope>
    <source>
        <strain evidence="2">CBS 480.64</strain>
    </source>
</reference>
<dbReference type="SUPFAM" id="SSF50978">
    <property type="entry name" value="WD40 repeat-like"/>
    <property type="match status" value="1"/>
</dbReference>
<keyword evidence="3" id="KW-1185">Reference proteome</keyword>
<accession>A0A6A7C1R9</accession>
<dbReference type="EMBL" id="MU005974">
    <property type="protein sequence ID" value="KAF2861232.1"/>
    <property type="molecule type" value="Genomic_DNA"/>
</dbReference>
<evidence type="ECO:0000313" key="3">
    <source>
        <dbReference type="Proteomes" id="UP000799421"/>
    </source>
</evidence>
<evidence type="ECO:0000313" key="2">
    <source>
        <dbReference type="EMBL" id="KAF2861232.1"/>
    </source>
</evidence>
<dbReference type="Proteomes" id="UP000799421">
    <property type="component" value="Unassembled WGS sequence"/>
</dbReference>
<dbReference type="SMART" id="SM00320">
    <property type="entry name" value="WD40"/>
    <property type="match status" value="3"/>
</dbReference>
<dbReference type="InterPro" id="IPR015943">
    <property type="entry name" value="WD40/YVTN_repeat-like_dom_sf"/>
</dbReference>
<feature type="non-terminal residue" evidence="2">
    <location>
        <position position="150"/>
    </location>
</feature>
<dbReference type="PANTHER" id="PTHR19879:SF9">
    <property type="entry name" value="TRANSCRIPTION INITIATION FACTOR TFIID SUBUNIT 5"/>
    <property type="match status" value="1"/>
</dbReference>
<dbReference type="PANTHER" id="PTHR19879">
    <property type="entry name" value="TRANSCRIPTION INITIATION FACTOR TFIID"/>
    <property type="match status" value="1"/>
</dbReference>
<dbReference type="PROSITE" id="PS50082">
    <property type="entry name" value="WD_REPEATS_2"/>
    <property type="match status" value="2"/>
</dbReference>
<feature type="non-terminal residue" evidence="2">
    <location>
        <position position="1"/>
    </location>
</feature>
<proteinExistence type="predicted"/>
<dbReference type="Pfam" id="PF00400">
    <property type="entry name" value="WD40"/>
    <property type="match status" value="2"/>
</dbReference>
<dbReference type="InterPro" id="IPR001680">
    <property type="entry name" value="WD40_rpt"/>
</dbReference>
<feature type="repeat" description="WD" evidence="1">
    <location>
        <begin position="117"/>
        <end position="150"/>
    </location>
</feature>
<dbReference type="PROSITE" id="PS50294">
    <property type="entry name" value="WD_REPEATS_REGION"/>
    <property type="match status" value="1"/>
</dbReference>
<dbReference type="InterPro" id="IPR036322">
    <property type="entry name" value="WD40_repeat_dom_sf"/>
</dbReference>
<protein>
    <submittedName>
        <fullName evidence="2">TolB, C-terminal domain-containing protein</fullName>
    </submittedName>
</protein>
<organism evidence="2 3">
    <name type="scientific">Piedraia hortae CBS 480.64</name>
    <dbReference type="NCBI Taxonomy" id="1314780"/>
    <lineage>
        <taxon>Eukaryota</taxon>
        <taxon>Fungi</taxon>
        <taxon>Dikarya</taxon>
        <taxon>Ascomycota</taxon>
        <taxon>Pezizomycotina</taxon>
        <taxon>Dothideomycetes</taxon>
        <taxon>Dothideomycetidae</taxon>
        <taxon>Capnodiales</taxon>
        <taxon>Piedraiaceae</taxon>
        <taxon>Piedraia</taxon>
    </lineage>
</organism>
<dbReference type="OrthoDB" id="3939805at2759"/>
<gene>
    <name evidence="2" type="ORF">K470DRAFT_202072</name>
</gene>
<name>A0A6A7C1R9_9PEZI</name>
<dbReference type="AlphaFoldDB" id="A0A6A7C1R9"/>